<dbReference type="GO" id="GO:0008168">
    <property type="term" value="F:methyltransferase activity"/>
    <property type="evidence" value="ECO:0007669"/>
    <property type="project" value="UniProtKB-KW"/>
</dbReference>
<feature type="region of interest" description="Disordered" evidence="4">
    <location>
        <begin position="1"/>
        <end position="32"/>
    </location>
</feature>
<name>A0ABN0ZD26_9ACTN</name>
<evidence type="ECO:0000256" key="3">
    <source>
        <dbReference type="ARBA" id="ARBA00022691"/>
    </source>
</evidence>
<keyword evidence="8" id="KW-1185">Reference proteome</keyword>
<dbReference type="PANTHER" id="PTHR43712:SF2">
    <property type="entry name" value="O-METHYLTRANSFERASE CICE"/>
    <property type="match status" value="1"/>
</dbReference>
<dbReference type="InterPro" id="IPR036388">
    <property type="entry name" value="WH-like_DNA-bd_sf"/>
</dbReference>
<dbReference type="Pfam" id="PF08100">
    <property type="entry name" value="Dimerisation"/>
    <property type="match status" value="1"/>
</dbReference>
<gene>
    <name evidence="7" type="ORF">GCM10010361_04750</name>
</gene>
<evidence type="ECO:0000259" key="5">
    <source>
        <dbReference type="Pfam" id="PF00891"/>
    </source>
</evidence>
<sequence length="385" mass="41186">MTTSSAGRSTERPTTPPTAPLAGRPANPADGRVPEDPVAFLIEHALGHLFSAALRTAVQYRIADHLAEGPRTVEQLADATGTHAPHLRRLLRYLATRDIFREDATGVFHLTPGARPLRSDEPHSLRDAVLMMTDETFRRSSAALAETVRTAGPSFDRIFGAPLFEFLAADPGTRELFDTGMASLSGPVDGLVAESYPFPEGSTVVDVGGGRGGLLRAVLELHPSVTGVLHDQEPAIARHVLDVPELAGRWRAETGDFFASVPEGGDVYVLKHVLHDWPDSACVDILRRVRDVVPAQGRLLIVDAVLPPGNAPHYGKAMDVAMMAVVDGRERTAEEYATLLSAADFRLTRVLSTPAFPSIVESVPAARTTPRTAGGTDDTAGARLP</sequence>
<proteinExistence type="predicted"/>
<dbReference type="Gene3D" id="1.10.10.10">
    <property type="entry name" value="Winged helix-like DNA-binding domain superfamily/Winged helix DNA-binding domain"/>
    <property type="match status" value="1"/>
</dbReference>
<dbReference type="InterPro" id="IPR016461">
    <property type="entry name" value="COMT-like"/>
</dbReference>
<dbReference type="InterPro" id="IPR001077">
    <property type="entry name" value="COMT_C"/>
</dbReference>
<keyword evidence="1 7" id="KW-0489">Methyltransferase</keyword>
<evidence type="ECO:0000313" key="7">
    <source>
        <dbReference type="EMBL" id="GAA0443865.1"/>
    </source>
</evidence>
<keyword evidence="2" id="KW-0808">Transferase</keyword>
<evidence type="ECO:0000313" key="8">
    <source>
        <dbReference type="Proteomes" id="UP001500909"/>
    </source>
</evidence>
<dbReference type="InterPro" id="IPR029063">
    <property type="entry name" value="SAM-dependent_MTases_sf"/>
</dbReference>
<keyword evidence="3" id="KW-0949">S-adenosyl-L-methionine</keyword>
<organism evidence="7 8">
    <name type="scientific">Streptomyces olivaceiscleroticus</name>
    <dbReference type="NCBI Taxonomy" id="68245"/>
    <lineage>
        <taxon>Bacteria</taxon>
        <taxon>Bacillati</taxon>
        <taxon>Actinomycetota</taxon>
        <taxon>Actinomycetes</taxon>
        <taxon>Kitasatosporales</taxon>
        <taxon>Streptomycetaceae</taxon>
        <taxon>Streptomyces</taxon>
    </lineage>
</organism>
<dbReference type="EMBL" id="BAAABY010000003">
    <property type="protein sequence ID" value="GAA0443865.1"/>
    <property type="molecule type" value="Genomic_DNA"/>
</dbReference>
<dbReference type="RefSeq" id="WP_346092560.1">
    <property type="nucleotide sequence ID" value="NZ_BAAABY010000003.1"/>
</dbReference>
<dbReference type="GO" id="GO:0032259">
    <property type="term" value="P:methylation"/>
    <property type="evidence" value="ECO:0007669"/>
    <property type="project" value="UniProtKB-KW"/>
</dbReference>
<dbReference type="PROSITE" id="PS51683">
    <property type="entry name" value="SAM_OMT_II"/>
    <property type="match status" value="1"/>
</dbReference>
<dbReference type="InterPro" id="IPR036390">
    <property type="entry name" value="WH_DNA-bd_sf"/>
</dbReference>
<dbReference type="InterPro" id="IPR012967">
    <property type="entry name" value="COMT_dimerisation"/>
</dbReference>
<evidence type="ECO:0000259" key="6">
    <source>
        <dbReference type="Pfam" id="PF08100"/>
    </source>
</evidence>
<comment type="caution">
    <text evidence="7">The sequence shown here is derived from an EMBL/GenBank/DDBJ whole genome shotgun (WGS) entry which is preliminary data.</text>
</comment>
<feature type="domain" description="O-methyltransferase C-terminal" evidence="5">
    <location>
        <begin position="143"/>
        <end position="346"/>
    </location>
</feature>
<feature type="domain" description="O-methyltransferase dimerisation" evidence="6">
    <location>
        <begin position="43"/>
        <end position="115"/>
    </location>
</feature>
<evidence type="ECO:0000256" key="2">
    <source>
        <dbReference type="ARBA" id="ARBA00022679"/>
    </source>
</evidence>
<dbReference type="Gene3D" id="3.40.50.150">
    <property type="entry name" value="Vaccinia Virus protein VP39"/>
    <property type="match status" value="1"/>
</dbReference>
<accession>A0ABN0ZD26</accession>
<dbReference type="Proteomes" id="UP001500909">
    <property type="component" value="Unassembled WGS sequence"/>
</dbReference>
<evidence type="ECO:0000256" key="4">
    <source>
        <dbReference type="SAM" id="MobiDB-lite"/>
    </source>
</evidence>
<dbReference type="SUPFAM" id="SSF46785">
    <property type="entry name" value="Winged helix' DNA-binding domain"/>
    <property type="match status" value="1"/>
</dbReference>
<dbReference type="Pfam" id="PF00891">
    <property type="entry name" value="Methyltransf_2"/>
    <property type="match status" value="1"/>
</dbReference>
<dbReference type="PANTHER" id="PTHR43712">
    <property type="entry name" value="PUTATIVE (AFU_ORTHOLOGUE AFUA_4G14580)-RELATED"/>
    <property type="match status" value="1"/>
</dbReference>
<evidence type="ECO:0000256" key="1">
    <source>
        <dbReference type="ARBA" id="ARBA00022603"/>
    </source>
</evidence>
<feature type="compositionally biased region" description="Low complexity" evidence="4">
    <location>
        <begin position="364"/>
        <end position="385"/>
    </location>
</feature>
<dbReference type="SUPFAM" id="SSF53335">
    <property type="entry name" value="S-adenosyl-L-methionine-dependent methyltransferases"/>
    <property type="match status" value="1"/>
</dbReference>
<feature type="region of interest" description="Disordered" evidence="4">
    <location>
        <begin position="362"/>
        <end position="385"/>
    </location>
</feature>
<protein>
    <submittedName>
        <fullName evidence="7">Methyltransferase</fullName>
    </submittedName>
</protein>
<reference evidence="7 8" key="1">
    <citation type="journal article" date="2019" name="Int. J. Syst. Evol. Microbiol.">
        <title>The Global Catalogue of Microorganisms (GCM) 10K type strain sequencing project: providing services to taxonomists for standard genome sequencing and annotation.</title>
        <authorList>
            <consortium name="The Broad Institute Genomics Platform"/>
            <consortium name="The Broad Institute Genome Sequencing Center for Infectious Disease"/>
            <person name="Wu L."/>
            <person name="Ma J."/>
        </authorList>
    </citation>
    <scope>NUCLEOTIDE SEQUENCE [LARGE SCALE GENOMIC DNA]</scope>
    <source>
        <strain evidence="7 8">JCM 4805</strain>
    </source>
</reference>
<dbReference type="PIRSF" id="PIRSF005739">
    <property type="entry name" value="O-mtase"/>
    <property type="match status" value="1"/>
</dbReference>